<accession>A0A251TJZ7</accession>
<dbReference type="EMBL" id="MNCJ02000325">
    <property type="protein sequence ID" value="KAF5786432.1"/>
    <property type="molecule type" value="Genomic_DNA"/>
</dbReference>
<keyword evidence="3" id="KW-1185">Reference proteome</keyword>
<evidence type="ECO:0000313" key="2">
    <source>
        <dbReference type="EMBL" id="OTG11475.1"/>
    </source>
</evidence>
<dbReference type="Gramene" id="mRNA:HanXRQr2_Chr10g0440871">
    <property type="protein sequence ID" value="mRNA:HanXRQr2_Chr10g0440871"/>
    <property type="gene ID" value="HanXRQr2_Chr10g0440871"/>
</dbReference>
<reference evidence="1" key="3">
    <citation type="submission" date="2020-06" db="EMBL/GenBank/DDBJ databases">
        <title>Helianthus annuus Genome sequencing and assembly Release 2.</title>
        <authorList>
            <person name="Gouzy J."/>
            <person name="Langlade N."/>
            <person name="Munos S."/>
        </authorList>
    </citation>
    <scope>NUCLEOTIDE SEQUENCE</scope>
    <source>
        <tissue evidence="1">Leaves</tissue>
    </source>
</reference>
<dbReference type="AlphaFoldDB" id="A0A251TJZ7"/>
<dbReference type="STRING" id="4232.A0A251TJZ7"/>
<evidence type="ECO:0000313" key="1">
    <source>
        <dbReference type="EMBL" id="KAF5786432.1"/>
    </source>
</evidence>
<reference evidence="1 3" key="1">
    <citation type="journal article" date="2017" name="Nature">
        <title>The sunflower genome provides insights into oil metabolism, flowering and Asterid evolution.</title>
        <authorList>
            <person name="Badouin H."/>
            <person name="Gouzy J."/>
            <person name="Grassa C.J."/>
            <person name="Murat F."/>
            <person name="Staton S.E."/>
            <person name="Cottret L."/>
            <person name="Lelandais-Briere C."/>
            <person name="Owens G.L."/>
            <person name="Carrere S."/>
            <person name="Mayjonade B."/>
            <person name="Legrand L."/>
            <person name="Gill N."/>
            <person name="Kane N.C."/>
            <person name="Bowers J.E."/>
            <person name="Hubner S."/>
            <person name="Bellec A."/>
            <person name="Berard A."/>
            <person name="Berges H."/>
            <person name="Blanchet N."/>
            <person name="Boniface M.C."/>
            <person name="Brunel D."/>
            <person name="Catrice O."/>
            <person name="Chaidir N."/>
            <person name="Claudel C."/>
            <person name="Donnadieu C."/>
            <person name="Faraut T."/>
            <person name="Fievet G."/>
            <person name="Helmstetter N."/>
            <person name="King M."/>
            <person name="Knapp S.J."/>
            <person name="Lai Z."/>
            <person name="Le Paslier M.C."/>
            <person name="Lippi Y."/>
            <person name="Lorenzon L."/>
            <person name="Mandel J.R."/>
            <person name="Marage G."/>
            <person name="Marchand G."/>
            <person name="Marquand E."/>
            <person name="Bret-Mestries E."/>
            <person name="Morien E."/>
            <person name="Nambeesan S."/>
            <person name="Nguyen T."/>
            <person name="Pegot-Espagnet P."/>
            <person name="Pouilly N."/>
            <person name="Raftis F."/>
            <person name="Sallet E."/>
            <person name="Schiex T."/>
            <person name="Thomas J."/>
            <person name="Vandecasteele C."/>
            <person name="Vares D."/>
            <person name="Vear F."/>
            <person name="Vautrin S."/>
            <person name="Crespi M."/>
            <person name="Mangin B."/>
            <person name="Burke J.M."/>
            <person name="Salse J."/>
            <person name="Munos S."/>
            <person name="Vincourt P."/>
            <person name="Rieseberg L.H."/>
            <person name="Langlade N.B."/>
        </authorList>
    </citation>
    <scope>NUCLEOTIDE SEQUENCE [LARGE SCALE GENOMIC DNA]</scope>
    <source>
        <strain evidence="3">cv. SF193</strain>
        <tissue evidence="1">Leaves</tissue>
    </source>
</reference>
<protein>
    <submittedName>
        <fullName evidence="2">Uncharacterized protein</fullName>
    </submittedName>
</protein>
<evidence type="ECO:0000313" key="3">
    <source>
        <dbReference type="Proteomes" id="UP000215914"/>
    </source>
</evidence>
<sequence>MQLHTTAAFTVEAFSFLCYNFSYSSRRFANRDVDCMQICFRIPLESINSSDPQRNVCTLATSSIEERRTWKY</sequence>
<dbReference type="EMBL" id="CM007899">
    <property type="protein sequence ID" value="OTG11475.1"/>
    <property type="molecule type" value="Genomic_DNA"/>
</dbReference>
<name>A0A251TJZ7_HELAN</name>
<reference evidence="2" key="2">
    <citation type="submission" date="2017-02" db="EMBL/GenBank/DDBJ databases">
        <title>Sunflower complete genome.</title>
        <authorList>
            <person name="Langlade N."/>
            <person name="Munos S."/>
        </authorList>
    </citation>
    <scope>NUCLEOTIDE SEQUENCE [LARGE SCALE GENOMIC DNA]</scope>
    <source>
        <tissue evidence="2">Leaves</tissue>
    </source>
</reference>
<gene>
    <name evidence="2" type="ORF">HannXRQ_Chr10g0299121</name>
    <name evidence="1" type="ORF">HanXRQr2_Chr10g0440871</name>
</gene>
<dbReference type="Proteomes" id="UP000215914">
    <property type="component" value="Chromosome 10"/>
</dbReference>
<proteinExistence type="predicted"/>
<dbReference type="InParanoid" id="A0A251TJZ7"/>
<organism evidence="2 3">
    <name type="scientific">Helianthus annuus</name>
    <name type="common">Common sunflower</name>
    <dbReference type="NCBI Taxonomy" id="4232"/>
    <lineage>
        <taxon>Eukaryota</taxon>
        <taxon>Viridiplantae</taxon>
        <taxon>Streptophyta</taxon>
        <taxon>Embryophyta</taxon>
        <taxon>Tracheophyta</taxon>
        <taxon>Spermatophyta</taxon>
        <taxon>Magnoliopsida</taxon>
        <taxon>eudicotyledons</taxon>
        <taxon>Gunneridae</taxon>
        <taxon>Pentapetalae</taxon>
        <taxon>asterids</taxon>
        <taxon>campanulids</taxon>
        <taxon>Asterales</taxon>
        <taxon>Asteraceae</taxon>
        <taxon>Asteroideae</taxon>
        <taxon>Heliantheae alliance</taxon>
        <taxon>Heliantheae</taxon>
        <taxon>Helianthus</taxon>
    </lineage>
</organism>